<dbReference type="SUPFAM" id="SSF52440">
    <property type="entry name" value="PreATP-grasp domain"/>
    <property type="match status" value="1"/>
</dbReference>
<dbReference type="CDD" id="cd06850">
    <property type="entry name" value="biotinyl_domain"/>
    <property type="match status" value="1"/>
</dbReference>
<dbReference type="PROSITE" id="PS00867">
    <property type="entry name" value="CPSASE_2"/>
    <property type="match status" value="1"/>
</dbReference>
<dbReference type="InterPro" id="IPR011764">
    <property type="entry name" value="Biotin_carboxylation_dom"/>
</dbReference>
<dbReference type="InterPro" id="IPR005481">
    <property type="entry name" value="BC-like_N"/>
</dbReference>
<comment type="cofactor">
    <cofactor evidence="1">
        <name>biotin</name>
        <dbReference type="ChEBI" id="CHEBI:57586"/>
    </cofactor>
</comment>
<evidence type="ECO:0000259" key="10">
    <source>
        <dbReference type="PROSITE" id="PS50979"/>
    </source>
</evidence>
<dbReference type="AlphaFoldDB" id="A0A4S2HE31"/>
<dbReference type="EMBL" id="SRXV01000001">
    <property type="protein sequence ID" value="TGY94123.1"/>
    <property type="molecule type" value="Genomic_DNA"/>
</dbReference>
<organism evidence="11 12">
    <name type="scientific">Marinicauda pacifica</name>
    <dbReference type="NCBI Taxonomy" id="1133559"/>
    <lineage>
        <taxon>Bacteria</taxon>
        <taxon>Pseudomonadati</taxon>
        <taxon>Pseudomonadota</taxon>
        <taxon>Alphaproteobacteria</taxon>
        <taxon>Maricaulales</taxon>
        <taxon>Maricaulaceae</taxon>
        <taxon>Marinicauda</taxon>
    </lineage>
</organism>
<dbReference type="InterPro" id="IPR000089">
    <property type="entry name" value="Biotin_lipoyl"/>
</dbReference>
<dbReference type="InterPro" id="IPR011053">
    <property type="entry name" value="Single_hybrid_motif"/>
</dbReference>
<dbReference type="FunFam" id="3.30.470.20:FF:000028">
    <property type="entry name" value="Methylcrotonoyl-CoA carboxylase subunit alpha, mitochondrial"/>
    <property type="match status" value="1"/>
</dbReference>
<dbReference type="InterPro" id="IPR005479">
    <property type="entry name" value="CPAse_ATP-bd"/>
</dbReference>
<dbReference type="GO" id="GO:0005524">
    <property type="term" value="F:ATP binding"/>
    <property type="evidence" value="ECO:0007669"/>
    <property type="project" value="UniProtKB-UniRule"/>
</dbReference>
<dbReference type="PROSITE" id="PS50968">
    <property type="entry name" value="BIOTINYL_LIPOYL"/>
    <property type="match status" value="1"/>
</dbReference>
<feature type="domain" description="Biotin carboxylation" evidence="10">
    <location>
        <begin position="1"/>
        <end position="452"/>
    </location>
</feature>
<dbReference type="InterPro" id="IPR016185">
    <property type="entry name" value="PreATP-grasp_dom_sf"/>
</dbReference>
<evidence type="ECO:0000256" key="6">
    <source>
        <dbReference type="ARBA" id="ARBA00023267"/>
    </source>
</evidence>
<dbReference type="Pfam" id="PF02786">
    <property type="entry name" value="CPSase_L_D2"/>
    <property type="match status" value="1"/>
</dbReference>
<proteinExistence type="predicted"/>
<dbReference type="PANTHER" id="PTHR18866:SF33">
    <property type="entry name" value="METHYLCROTONOYL-COA CARBOXYLASE SUBUNIT ALPHA, MITOCHONDRIAL-RELATED"/>
    <property type="match status" value="1"/>
</dbReference>
<dbReference type="PROSITE" id="PS00188">
    <property type="entry name" value="BIOTIN"/>
    <property type="match status" value="1"/>
</dbReference>
<dbReference type="Gene3D" id="3.30.470.20">
    <property type="entry name" value="ATP-grasp fold, B domain"/>
    <property type="match status" value="1"/>
</dbReference>
<sequence length="668" mass="70895">MIEKLLIANRGEIACRIMRTAQRMGIATVAVYSDADAQAPHVRMADESVHLGPPAARESYLLGDKIIAAARQTGADAIHPGYGFLSENAGFARACREAGVVFVGPSPEAIEAMGLKDRAKALMEEAGVPVTPGYHGDNQDPAFLKETADGIGYPVLIKAVAGGGGKGMRKVEDGANFLDALESCKREAASSFGEERVLLEKFIANPRHIEVQVFGDSRGRVVHFFERDCSLQRRHQKVLEEAPAPGMTPGVRAAMCSAAVRAARAVDYVGAGTIEFIVDGSGPLTEDGFFFMEMNTRLQVEHPVTEEVTGYDLVELQLRVAAGGSVPEQDAISLSGHAVEARLYAEDPATGFLPSTGPLHRLDLPQPGSGVRVDSGVEEGGEVSIHYDPMIAKLIAHGETRAEAINRLVDAIDEDVRVYPVRTNAGFLRRALDSDGFRSGAVTTHFIEAHLDALAPEGVSTLHYAMAALAYLDGGPMTPPANDPWASRDGFRVNAPAYLAVAFDREGERIEVRLTPDGAGFLAEVGDDSVRLDMPRISLLREFGHVAALVDSEEVVAEAETVEDGLLVSLRGESVLMKPFNAEAAAEGLDGEAAVKAPMPGKVLSINVEVGQSVTKGETLCVLEAMKMEQSLAAPRDGVVGEIRVSSGDQVGAGDVLVALTEDEEAAA</sequence>
<reference evidence="11 12" key="1">
    <citation type="journal article" date="2013" name="Int. J. Syst. Evol. Microbiol.">
        <title>Marinicauda pacifica gen. nov., sp. nov., a prosthecate alphaproteobacterium of the family Hyphomonadaceae isolated from deep seawater.</title>
        <authorList>
            <person name="Zhang X.Y."/>
            <person name="Li G.W."/>
            <person name="Wang C.S."/>
            <person name="Zhang Y.J."/>
            <person name="Xu X.W."/>
            <person name="Li H."/>
            <person name="Liu A."/>
            <person name="Liu C."/>
            <person name="Xie B.B."/>
            <person name="Qin Q.L."/>
            <person name="Xu Z."/>
            <person name="Chen X.L."/>
            <person name="Zhou B.C."/>
            <person name="Zhang Y.Z."/>
        </authorList>
    </citation>
    <scope>NUCLEOTIDE SEQUENCE [LARGE SCALE GENOMIC DNA]</scope>
    <source>
        <strain evidence="11 12">P-1 km-3</strain>
    </source>
</reference>
<dbReference type="SMART" id="SM00878">
    <property type="entry name" value="Biotin_carb_C"/>
    <property type="match status" value="1"/>
</dbReference>
<evidence type="ECO:0000259" key="9">
    <source>
        <dbReference type="PROSITE" id="PS50975"/>
    </source>
</evidence>
<dbReference type="Proteomes" id="UP000305451">
    <property type="component" value="Unassembled WGS sequence"/>
</dbReference>
<evidence type="ECO:0000256" key="3">
    <source>
        <dbReference type="ARBA" id="ARBA00022741"/>
    </source>
</evidence>
<dbReference type="InterPro" id="IPR011054">
    <property type="entry name" value="Rudment_hybrid_motif"/>
</dbReference>
<dbReference type="GO" id="GO:0016874">
    <property type="term" value="F:ligase activity"/>
    <property type="evidence" value="ECO:0007669"/>
    <property type="project" value="UniProtKB-KW"/>
</dbReference>
<dbReference type="Pfam" id="PF02785">
    <property type="entry name" value="Biotin_carb_C"/>
    <property type="match status" value="1"/>
</dbReference>
<keyword evidence="4 7" id="KW-0067">ATP-binding</keyword>
<keyword evidence="2" id="KW-0436">Ligase</keyword>
<dbReference type="InterPro" id="IPR005482">
    <property type="entry name" value="Biotin_COase_C"/>
</dbReference>
<dbReference type="PROSITE" id="PS50979">
    <property type="entry name" value="BC"/>
    <property type="match status" value="1"/>
</dbReference>
<evidence type="ECO:0000313" key="12">
    <source>
        <dbReference type="Proteomes" id="UP000305451"/>
    </source>
</evidence>
<dbReference type="Pfam" id="PF00289">
    <property type="entry name" value="Biotin_carb_N"/>
    <property type="match status" value="1"/>
</dbReference>
<keyword evidence="12" id="KW-1185">Reference proteome</keyword>
<evidence type="ECO:0000256" key="1">
    <source>
        <dbReference type="ARBA" id="ARBA00001953"/>
    </source>
</evidence>
<gene>
    <name evidence="11" type="ORF">E5162_02245</name>
</gene>
<dbReference type="PROSITE" id="PS50975">
    <property type="entry name" value="ATP_GRASP"/>
    <property type="match status" value="1"/>
</dbReference>
<accession>A0A4S2HE31</accession>
<evidence type="ECO:0000313" key="11">
    <source>
        <dbReference type="EMBL" id="TGY94123.1"/>
    </source>
</evidence>
<evidence type="ECO:0000259" key="8">
    <source>
        <dbReference type="PROSITE" id="PS50968"/>
    </source>
</evidence>
<feature type="domain" description="Lipoyl-binding" evidence="8">
    <location>
        <begin position="584"/>
        <end position="661"/>
    </location>
</feature>
<evidence type="ECO:0000256" key="5">
    <source>
        <dbReference type="ARBA" id="ARBA00022946"/>
    </source>
</evidence>
<dbReference type="InterPro" id="IPR050856">
    <property type="entry name" value="Biotin_carboxylase_complex"/>
</dbReference>
<comment type="caution">
    <text evidence="11">The sequence shown here is derived from an EMBL/GenBank/DDBJ whole genome shotgun (WGS) entry which is preliminary data.</text>
</comment>
<evidence type="ECO:0000256" key="7">
    <source>
        <dbReference type="PROSITE-ProRule" id="PRU00409"/>
    </source>
</evidence>
<dbReference type="Gene3D" id="3.30.700.40">
    <property type="match status" value="1"/>
</dbReference>
<protein>
    <submittedName>
        <fullName evidence="11">Acetyl/propionyl/methylcrotonyl-CoA carboxylase subunit alpha</fullName>
    </submittedName>
</protein>
<dbReference type="Pfam" id="PF21139">
    <property type="entry name" value="BT_MCC_alpha"/>
    <property type="match status" value="1"/>
</dbReference>
<dbReference type="Gene3D" id="2.40.50.100">
    <property type="match status" value="1"/>
</dbReference>
<dbReference type="PANTHER" id="PTHR18866">
    <property type="entry name" value="CARBOXYLASE:PYRUVATE/ACETYL-COA/PROPIONYL-COA CARBOXYLASE"/>
    <property type="match status" value="1"/>
</dbReference>
<dbReference type="SUPFAM" id="SSF51246">
    <property type="entry name" value="Rudiment single hybrid motif"/>
    <property type="match status" value="1"/>
</dbReference>
<name>A0A4S2HE31_9PROT</name>
<dbReference type="Pfam" id="PF00364">
    <property type="entry name" value="Biotin_lipoyl"/>
    <property type="match status" value="1"/>
</dbReference>
<evidence type="ECO:0000256" key="4">
    <source>
        <dbReference type="ARBA" id="ARBA00022840"/>
    </source>
</evidence>
<dbReference type="InterPro" id="IPR001882">
    <property type="entry name" value="Biotin_BS"/>
</dbReference>
<dbReference type="FunFam" id="2.40.50.100:FF:000003">
    <property type="entry name" value="Acetyl-CoA carboxylase biotin carboxyl carrier protein"/>
    <property type="match status" value="1"/>
</dbReference>
<dbReference type="OrthoDB" id="9763189at2"/>
<keyword evidence="3 7" id="KW-0547">Nucleotide-binding</keyword>
<dbReference type="SUPFAM" id="SSF51230">
    <property type="entry name" value="Single hybrid motif"/>
    <property type="match status" value="1"/>
</dbReference>
<keyword evidence="6" id="KW-0092">Biotin</keyword>
<dbReference type="InterPro" id="IPR011761">
    <property type="entry name" value="ATP-grasp"/>
</dbReference>
<feature type="domain" description="ATP-grasp" evidence="9">
    <location>
        <begin position="120"/>
        <end position="322"/>
    </location>
</feature>
<dbReference type="FunFam" id="3.40.50.20:FF:000010">
    <property type="entry name" value="Propionyl-CoA carboxylase subunit alpha"/>
    <property type="match status" value="1"/>
</dbReference>
<dbReference type="SUPFAM" id="SSF56059">
    <property type="entry name" value="Glutathione synthetase ATP-binding domain-like"/>
    <property type="match status" value="1"/>
</dbReference>
<dbReference type="GO" id="GO:0046872">
    <property type="term" value="F:metal ion binding"/>
    <property type="evidence" value="ECO:0007669"/>
    <property type="project" value="InterPro"/>
</dbReference>
<dbReference type="InterPro" id="IPR048429">
    <property type="entry name" value="MCC_alpha_BT"/>
</dbReference>
<dbReference type="RefSeq" id="WP_135943318.1">
    <property type="nucleotide sequence ID" value="NZ_BMEI01000001.1"/>
</dbReference>
<evidence type="ECO:0000256" key="2">
    <source>
        <dbReference type="ARBA" id="ARBA00022598"/>
    </source>
</evidence>
<keyword evidence="5" id="KW-0809">Transit peptide</keyword>
<dbReference type="FunFam" id="3.30.1490.20:FF:000003">
    <property type="entry name" value="acetyl-CoA carboxylase isoform X1"/>
    <property type="match status" value="1"/>
</dbReference>